<dbReference type="HAMAP" id="MF_01398">
    <property type="entry name" value="ATP_synth_b_bprime"/>
    <property type="match status" value="1"/>
</dbReference>
<evidence type="ECO:0000256" key="13">
    <source>
        <dbReference type="HAMAP-Rule" id="MF_01398"/>
    </source>
</evidence>
<evidence type="ECO:0000313" key="17">
    <source>
        <dbReference type="Proteomes" id="UP000034224"/>
    </source>
</evidence>
<evidence type="ECO:0000256" key="1">
    <source>
        <dbReference type="ARBA" id="ARBA00005513"/>
    </source>
</evidence>
<dbReference type="NCBIfam" id="TIGR01144">
    <property type="entry name" value="ATP_synt_b"/>
    <property type="match status" value="1"/>
</dbReference>
<keyword evidence="7 13" id="KW-1133">Transmembrane helix</keyword>
<protein>
    <recommendedName>
        <fullName evidence="13">ATP synthase subunit b</fullName>
    </recommendedName>
    <alternativeName>
        <fullName evidence="13">ATP synthase F(0) sector subunit b</fullName>
    </alternativeName>
    <alternativeName>
        <fullName evidence="13">ATPase subunit I</fullName>
    </alternativeName>
    <alternativeName>
        <fullName evidence="13">F-type ATPase subunit b</fullName>
        <shortName evidence="13">F-ATPase subunit b</shortName>
    </alternativeName>
</protein>
<dbReference type="GO" id="GO:0046961">
    <property type="term" value="F:proton-transporting ATPase activity, rotational mechanism"/>
    <property type="evidence" value="ECO:0007669"/>
    <property type="project" value="TreeGrafter"/>
</dbReference>
<dbReference type="STRING" id="1618665.UY55_C0002G0054"/>
<comment type="function">
    <text evidence="11 13">F(1)F(0) ATP synthase produces ATP from ADP in the presence of a proton or sodium gradient. F-type ATPases consist of two structural domains, F(1) containing the extramembraneous catalytic core and F(0) containing the membrane proton channel, linked together by a central stalk and a peripheral stalk. During catalysis, ATP synthesis in the catalytic domain of F(1) is coupled via a rotary mechanism of the central stalk subunits to proton translocation.</text>
</comment>
<keyword evidence="15" id="KW-0175">Coiled coil</keyword>
<evidence type="ECO:0000256" key="14">
    <source>
        <dbReference type="RuleBase" id="RU003848"/>
    </source>
</evidence>
<dbReference type="PANTHER" id="PTHR33445:SF1">
    <property type="entry name" value="ATP SYNTHASE SUBUNIT B"/>
    <property type="match status" value="1"/>
</dbReference>
<evidence type="ECO:0000256" key="5">
    <source>
        <dbReference type="ARBA" id="ARBA00022692"/>
    </source>
</evidence>
<dbReference type="SUPFAM" id="SSF81573">
    <property type="entry name" value="F1F0 ATP synthase subunit B, membrane domain"/>
    <property type="match status" value="1"/>
</dbReference>
<evidence type="ECO:0000256" key="2">
    <source>
        <dbReference type="ARBA" id="ARBA00022448"/>
    </source>
</evidence>
<comment type="subcellular location">
    <subcellularLocation>
        <location evidence="13">Cell membrane</location>
        <topology evidence="13">Single-pass membrane protein</topology>
    </subcellularLocation>
    <subcellularLocation>
        <location evidence="12">Endomembrane system</location>
        <topology evidence="12">Single-pass membrane protein</topology>
    </subcellularLocation>
</comment>
<keyword evidence="5 13" id="KW-0812">Transmembrane</keyword>
<organism evidence="16 17">
    <name type="scientific">Candidatus Jorgensenbacteria bacterium GW2011_GWB1_50_10</name>
    <dbReference type="NCBI Taxonomy" id="1618665"/>
    <lineage>
        <taxon>Bacteria</taxon>
        <taxon>Candidatus Joergenseniibacteriota</taxon>
    </lineage>
</organism>
<keyword evidence="4 13" id="KW-0138">CF(0)</keyword>
<evidence type="ECO:0000256" key="12">
    <source>
        <dbReference type="ARBA" id="ARBA00037847"/>
    </source>
</evidence>
<evidence type="ECO:0000256" key="11">
    <source>
        <dbReference type="ARBA" id="ARBA00025198"/>
    </source>
</evidence>
<comment type="function">
    <text evidence="13">Component of the F(0) channel, it forms part of the peripheral stalk, linking F(1) to F(0).</text>
</comment>
<evidence type="ECO:0000256" key="15">
    <source>
        <dbReference type="SAM" id="Coils"/>
    </source>
</evidence>
<dbReference type="Proteomes" id="UP000034224">
    <property type="component" value="Unassembled WGS sequence"/>
</dbReference>
<feature type="transmembrane region" description="Helical" evidence="13">
    <location>
        <begin position="12"/>
        <end position="29"/>
    </location>
</feature>
<gene>
    <name evidence="13" type="primary">atpF</name>
    <name evidence="16" type="ORF">UY55_C0002G0054</name>
</gene>
<evidence type="ECO:0000256" key="6">
    <source>
        <dbReference type="ARBA" id="ARBA00022781"/>
    </source>
</evidence>
<keyword evidence="2 13" id="KW-0813">Transport</keyword>
<dbReference type="CDD" id="cd06503">
    <property type="entry name" value="ATP-synt_Fo_b"/>
    <property type="match status" value="1"/>
</dbReference>
<evidence type="ECO:0000256" key="7">
    <source>
        <dbReference type="ARBA" id="ARBA00022989"/>
    </source>
</evidence>
<evidence type="ECO:0000313" key="16">
    <source>
        <dbReference type="EMBL" id="KKW14998.1"/>
    </source>
</evidence>
<keyword evidence="6 13" id="KW-0375">Hydrogen ion transport</keyword>
<comment type="caution">
    <text evidence="16">The sequence shown here is derived from an EMBL/GenBank/DDBJ whole genome shotgun (WGS) entry which is preliminary data.</text>
</comment>
<keyword evidence="10 13" id="KW-0066">ATP synthesis</keyword>
<dbReference type="AlphaFoldDB" id="A0A0G1W8G2"/>
<dbReference type="InterPro" id="IPR050059">
    <property type="entry name" value="ATP_synthase_B_chain"/>
</dbReference>
<evidence type="ECO:0000256" key="3">
    <source>
        <dbReference type="ARBA" id="ARBA00022475"/>
    </source>
</evidence>
<reference evidence="16 17" key="1">
    <citation type="journal article" date="2015" name="Nature">
        <title>rRNA introns, odd ribosomes, and small enigmatic genomes across a large radiation of phyla.</title>
        <authorList>
            <person name="Brown C.T."/>
            <person name="Hug L.A."/>
            <person name="Thomas B.C."/>
            <person name="Sharon I."/>
            <person name="Castelle C.J."/>
            <person name="Singh A."/>
            <person name="Wilkins M.J."/>
            <person name="Williams K.H."/>
            <person name="Banfield J.F."/>
        </authorList>
    </citation>
    <scope>NUCLEOTIDE SEQUENCE [LARGE SCALE GENOMIC DNA]</scope>
</reference>
<proteinExistence type="inferred from homology"/>
<comment type="similarity">
    <text evidence="1 13 14">Belongs to the ATPase B chain family.</text>
</comment>
<dbReference type="GO" id="GO:0046933">
    <property type="term" value="F:proton-transporting ATP synthase activity, rotational mechanism"/>
    <property type="evidence" value="ECO:0007669"/>
    <property type="project" value="UniProtKB-UniRule"/>
</dbReference>
<dbReference type="Pfam" id="PF00430">
    <property type="entry name" value="ATP-synt_B"/>
    <property type="match status" value="1"/>
</dbReference>
<dbReference type="GO" id="GO:0005886">
    <property type="term" value="C:plasma membrane"/>
    <property type="evidence" value="ECO:0007669"/>
    <property type="project" value="UniProtKB-SubCell"/>
</dbReference>
<evidence type="ECO:0000256" key="4">
    <source>
        <dbReference type="ARBA" id="ARBA00022547"/>
    </source>
</evidence>
<evidence type="ECO:0000256" key="9">
    <source>
        <dbReference type="ARBA" id="ARBA00023136"/>
    </source>
</evidence>
<evidence type="ECO:0000256" key="10">
    <source>
        <dbReference type="ARBA" id="ARBA00023310"/>
    </source>
</evidence>
<keyword evidence="8 13" id="KW-0406">Ion transport</keyword>
<dbReference type="InterPro" id="IPR002146">
    <property type="entry name" value="ATP_synth_b/b'su_bac/chlpt"/>
</dbReference>
<feature type="coiled-coil region" evidence="15">
    <location>
        <begin position="38"/>
        <end position="97"/>
    </location>
</feature>
<dbReference type="EMBL" id="LCQK01000002">
    <property type="protein sequence ID" value="KKW14998.1"/>
    <property type="molecule type" value="Genomic_DNA"/>
</dbReference>
<dbReference type="InterPro" id="IPR005864">
    <property type="entry name" value="ATP_synth_F0_bsu_bac"/>
</dbReference>
<keyword evidence="3 13" id="KW-1003">Cell membrane</keyword>
<dbReference type="InterPro" id="IPR028987">
    <property type="entry name" value="ATP_synth_B-like_membr_sf"/>
</dbReference>
<comment type="subunit">
    <text evidence="13">F-type ATPases have 2 components, F(1) - the catalytic core - and F(0) - the membrane proton channel. F(1) has five subunits: alpha(3), beta(3), gamma(1), delta(1), epsilon(1). F(0) has three main subunits: a(1), b(2) and c(10-14). The alpha and beta chains form an alternating ring which encloses part of the gamma chain. F(1) is attached to F(0) by a central stalk formed by the gamma and epsilon chains, while a peripheral stalk is formed by the delta and b chains.</text>
</comment>
<accession>A0A0G1W8G2</accession>
<keyword evidence="9 13" id="KW-0472">Membrane</keyword>
<dbReference type="GO" id="GO:0012505">
    <property type="term" value="C:endomembrane system"/>
    <property type="evidence" value="ECO:0007669"/>
    <property type="project" value="UniProtKB-SubCell"/>
</dbReference>
<dbReference type="PANTHER" id="PTHR33445">
    <property type="entry name" value="ATP SYNTHASE SUBUNIT B', CHLOROPLASTIC"/>
    <property type="match status" value="1"/>
</dbReference>
<evidence type="ECO:0000256" key="8">
    <source>
        <dbReference type="ARBA" id="ARBA00023065"/>
    </source>
</evidence>
<name>A0A0G1W8G2_9BACT</name>
<sequence>MSELFHNLGIDWKVLLAQIVNFAILLFVLKKFAYKPILKVLNDRRKKIEEAIERSKGVDEKMAEIEALKEKILVEARRESSEIIKKAEEAADKIQEDALKEAYGKSEKFMAESLKKVQAEREKIFQEVKNETAGLVYAAVERTIGDLADEKLKAKMVEDALKFVISKR</sequence>
<dbReference type="GO" id="GO:0045259">
    <property type="term" value="C:proton-transporting ATP synthase complex"/>
    <property type="evidence" value="ECO:0007669"/>
    <property type="project" value="UniProtKB-KW"/>
</dbReference>